<dbReference type="Proteomes" id="UP000002009">
    <property type="component" value="Chromosome 9"/>
</dbReference>
<dbReference type="GeneID" id="8246410"/>
<dbReference type="OrthoDB" id="449062at2759"/>
<accession>C1EBY9</accession>
<dbReference type="SMART" id="SM00185">
    <property type="entry name" value="ARM"/>
    <property type="match status" value="3"/>
</dbReference>
<organism evidence="4 5">
    <name type="scientific">Micromonas commoda (strain RCC299 / NOUM17 / CCMP2709)</name>
    <name type="common">Picoplanktonic green alga</name>
    <dbReference type="NCBI Taxonomy" id="296587"/>
    <lineage>
        <taxon>Eukaryota</taxon>
        <taxon>Viridiplantae</taxon>
        <taxon>Chlorophyta</taxon>
        <taxon>Mamiellophyceae</taxon>
        <taxon>Mamiellales</taxon>
        <taxon>Mamiellaceae</taxon>
        <taxon>Micromonas</taxon>
    </lineage>
</organism>
<dbReference type="OMA" id="THKQPDL"/>
<dbReference type="InterPro" id="IPR000225">
    <property type="entry name" value="Armadillo"/>
</dbReference>
<dbReference type="PANTHER" id="PTHR22895">
    <property type="entry name" value="ARMADILLO REPEAT-CONTAINING PROTEIN 6"/>
    <property type="match status" value="1"/>
</dbReference>
<evidence type="ECO:0000256" key="3">
    <source>
        <dbReference type="SAM" id="MobiDB-lite"/>
    </source>
</evidence>
<dbReference type="STRING" id="296587.C1EBY9"/>
<keyword evidence="1" id="KW-0677">Repeat</keyword>
<sequence>MAVKMTRRITQETFDECVQGNIDDFEMEPDEAVEEAVKEFELQGVDLSQIDRTYAGPDGRGEHPAAAAARAHDAAVEKGDLRGIADTARALRECVSGEGATPGWGSACVGAGAVQACWRACERVADGAAGASSDDVVDAMQTLALVLSCDEGRDTFVALRHPMNFVTALWPAFASTHPKSVADCCAVVAAACTKNEACKGAFMKAGVETSLVAVFVDAAASDPHALRHACAAVKALTTGDDPREPASGAFTHARAFAKAGAASALCVSLTAVDASEDPVLCASLAVALKHVAVNDDICKEIAERGGVARLLELLPASCASGDAKLARACAACLRQLAGSDGNKSLIVNASGLAVLVHVVNVFGARAGDATSGDADANRFHSVQEQCVGCLAALLLKNPDGAARCGAEGVFEHVVDAMSRARSHKGLQRQCAMFLRNAVVRNPENVPLILNNTDAEALLRLSKKMHPKECVDVASAAMRDLGCDNYNEGWKPTTAVMGADGVVRTPEELGDEPLGVNGPIPEDDE</sequence>
<evidence type="ECO:0000313" key="5">
    <source>
        <dbReference type="Proteomes" id="UP000002009"/>
    </source>
</evidence>
<gene>
    <name evidence="4" type="primary">ARBK</name>
    <name evidence="4" type="ORF">MICPUN_107417</name>
</gene>
<dbReference type="AlphaFoldDB" id="C1EBY9"/>
<dbReference type="KEGG" id="mis:MICPUN_107417"/>
<evidence type="ECO:0000256" key="2">
    <source>
        <dbReference type="PROSITE-ProRule" id="PRU00259"/>
    </source>
</evidence>
<dbReference type="Gene3D" id="1.25.10.10">
    <property type="entry name" value="Leucine-rich Repeat Variant"/>
    <property type="match status" value="1"/>
</dbReference>
<feature type="region of interest" description="Disordered" evidence="3">
    <location>
        <begin position="504"/>
        <end position="524"/>
    </location>
</feature>
<proteinExistence type="predicted"/>
<dbReference type="SUPFAM" id="SSF48371">
    <property type="entry name" value="ARM repeat"/>
    <property type="match status" value="1"/>
</dbReference>
<name>C1EBY9_MICCC</name>
<dbReference type="PANTHER" id="PTHR22895:SF0">
    <property type="entry name" value="ARMADILLO REPEAT-CONTAINING PROTEIN 6"/>
    <property type="match status" value="1"/>
</dbReference>
<dbReference type="InterPro" id="IPR011989">
    <property type="entry name" value="ARM-like"/>
</dbReference>
<evidence type="ECO:0000313" key="4">
    <source>
        <dbReference type="EMBL" id="ACO65499.1"/>
    </source>
</evidence>
<protein>
    <submittedName>
        <fullName evidence="4">Uncharacterized protein</fullName>
    </submittedName>
</protein>
<dbReference type="InterPro" id="IPR016024">
    <property type="entry name" value="ARM-type_fold"/>
</dbReference>
<dbReference type="InParanoid" id="C1EBY9"/>
<dbReference type="EMBL" id="CP001329">
    <property type="protein sequence ID" value="ACO65499.1"/>
    <property type="molecule type" value="Genomic_DNA"/>
</dbReference>
<dbReference type="eggNOG" id="KOG4199">
    <property type="taxonomic scope" value="Eukaryota"/>
</dbReference>
<dbReference type="FunCoup" id="C1EBY9">
    <property type="interactions" value="1793"/>
</dbReference>
<reference evidence="4 5" key="1">
    <citation type="journal article" date="2009" name="Science">
        <title>Green evolution and dynamic adaptations revealed by genomes of the marine picoeukaryotes Micromonas.</title>
        <authorList>
            <person name="Worden A.Z."/>
            <person name="Lee J.H."/>
            <person name="Mock T."/>
            <person name="Rouze P."/>
            <person name="Simmons M.P."/>
            <person name="Aerts A.L."/>
            <person name="Allen A.E."/>
            <person name="Cuvelier M.L."/>
            <person name="Derelle E."/>
            <person name="Everett M.V."/>
            <person name="Foulon E."/>
            <person name="Grimwood J."/>
            <person name="Gundlach H."/>
            <person name="Henrissat B."/>
            <person name="Napoli C."/>
            <person name="McDonald S.M."/>
            <person name="Parker M.S."/>
            <person name="Rombauts S."/>
            <person name="Salamov A."/>
            <person name="Von Dassow P."/>
            <person name="Badger J.H."/>
            <person name="Coutinho P.M."/>
            <person name="Demir E."/>
            <person name="Dubchak I."/>
            <person name="Gentemann C."/>
            <person name="Eikrem W."/>
            <person name="Gready J.E."/>
            <person name="John U."/>
            <person name="Lanier W."/>
            <person name="Lindquist E.A."/>
            <person name="Lucas S."/>
            <person name="Mayer K.F."/>
            <person name="Moreau H."/>
            <person name="Not F."/>
            <person name="Otillar R."/>
            <person name="Panaud O."/>
            <person name="Pangilinan J."/>
            <person name="Paulsen I."/>
            <person name="Piegu B."/>
            <person name="Poliakov A."/>
            <person name="Robbens S."/>
            <person name="Schmutz J."/>
            <person name="Toulza E."/>
            <person name="Wyss T."/>
            <person name="Zelensky A."/>
            <person name="Zhou K."/>
            <person name="Armbrust E.V."/>
            <person name="Bhattacharya D."/>
            <person name="Goodenough U.W."/>
            <person name="Van de Peer Y."/>
            <person name="Grigoriev I.V."/>
        </authorList>
    </citation>
    <scope>NUCLEOTIDE SEQUENCE [LARGE SCALE GENOMIC DNA]</scope>
    <source>
        <strain evidence="5">RCC299 / NOUM17</strain>
    </source>
</reference>
<dbReference type="PROSITE" id="PS50176">
    <property type="entry name" value="ARM_REPEAT"/>
    <property type="match status" value="1"/>
</dbReference>
<evidence type="ECO:0000256" key="1">
    <source>
        <dbReference type="ARBA" id="ARBA00022737"/>
    </source>
</evidence>
<feature type="repeat" description="ARM" evidence="2">
    <location>
        <begin position="305"/>
        <end position="351"/>
    </location>
</feature>
<dbReference type="RefSeq" id="XP_002504241.1">
    <property type="nucleotide sequence ID" value="XM_002504195.1"/>
</dbReference>
<keyword evidence="5" id="KW-1185">Reference proteome</keyword>